<evidence type="ECO:0000256" key="5">
    <source>
        <dbReference type="HAMAP-Rule" id="MF_01609"/>
    </source>
</evidence>
<comment type="catalytic activity">
    <reaction evidence="4 5">
        <text>L-cysteine + L-glutamate + ATP = gamma-L-glutamyl-L-cysteine + ADP + phosphate + H(+)</text>
        <dbReference type="Rhea" id="RHEA:13285"/>
        <dbReference type="ChEBI" id="CHEBI:15378"/>
        <dbReference type="ChEBI" id="CHEBI:29985"/>
        <dbReference type="ChEBI" id="CHEBI:30616"/>
        <dbReference type="ChEBI" id="CHEBI:35235"/>
        <dbReference type="ChEBI" id="CHEBI:43474"/>
        <dbReference type="ChEBI" id="CHEBI:58173"/>
        <dbReference type="ChEBI" id="CHEBI:456216"/>
        <dbReference type="EC" id="6.3.2.2"/>
    </reaction>
</comment>
<dbReference type="InterPro" id="IPR014746">
    <property type="entry name" value="Gln_synth/guanido_kin_cat_dom"/>
</dbReference>
<evidence type="ECO:0000256" key="4">
    <source>
        <dbReference type="ARBA" id="ARBA00048819"/>
    </source>
</evidence>
<dbReference type="InterPro" id="IPR011793">
    <property type="entry name" value="YbdK"/>
</dbReference>
<evidence type="ECO:0000256" key="3">
    <source>
        <dbReference type="ARBA" id="ARBA00022840"/>
    </source>
</evidence>
<reference evidence="6 7" key="1">
    <citation type="submission" date="2010-01" db="EMBL/GenBank/DDBJ databases">
        <title>The complete genome of Thermobispora bispora DSM 43833.</title>
        <authorList>
            <consortium name="US DOE Joint Genome Institute (JGI-PGF)"/>
            <person name="Lucas S."/>
            <person name="Copeland A."/>
            <person name="Lapidus A."/>
            <person name="Glavina del Rio T."/>
            <person name="Dalin E."/>
            <person name="Tice H."/>
            <person name="Bruce D."/>
            <person name="Goodwin L."/>
            <person name="Pitluck S."/>
            <person name="Kyrpides N."/>
            <person name="Mavromatis K."/>
            <person name="Ivanova N."/>
            <person name="Mikhailova N."/>
            <person name="Chertkov O."/>
            <person name="Brettin T."/>
            <person name="Detter J.C."/>
            <person name="Han C."/>
            <person name="Larimer F."/>
            <person name="Land M."/>
            <person name="Hauser L."/>
            <person name="Markowitz V."/>
            <person name="Cheng J.-F."/>
            <person name="Hugenholtz P."/>
            <person name="Woyke T."/>
            <person name="Wu D."/>
            <person name="Jando M."/>
            <person name="Schneider S."/>
            <person name="Klenk H.-P."/>
            <person name="Eisen J.A."/>
        </authorList>
    </citation>
    <scope>NUCLEOTIDE SEQUENCE [LARGE SCALE GENOMIC DNA]</scope>
    <source>
        <strain evidence="7">ATCC 19993 / DSM 43833 / CBS 139.67 / JCM 10125 / KCTC 9307 / NBRC 14880 / R51</strain>
    </source>
</reference>
<comment type="function">
    <text evidence="5">ATP-dependent carboxylate-amine ligase which exhibits weak glutamate--cysteine ligase activity.</text>
</comment>
<dbReference type="GO" id="GO:0005524">
    <property type="term" value="F:ATP binding"/>
    <property type="evidence" value="ECO:0007669"/>
    <property type="project" value="UniProtKB-KW"/>
</dbReference>
<dbReference type="EMBL" id="CP001874">
    <property type="protein sequence ID" value="ADG90182.1"/>
    <property type="molecule type" value="Genomic_DNA"/>
</dbReference>
<dbReference type="KEGG" id="tbi:Tbis_3494"/>
<dbReference type="InterPro" id="IPR006336">
    <property type="entry name" value="GCS2"/>
</dbReference>
<dbReference type="Gene3D" id="3.30.590.20">
    <property type="match status" value="1"/>
</dbReference>
<dbReference type="HAMAP" id="MF_01609">
    <property type="entry name" value="Glu_cys_ligase_2"/>
    <property type="match status" value="1"/>
</dbReference>
<evidence type="ECO:0000256" key="1">
    <source>
        <dbReference type="ARBA" id="ARBA00022598"/>
    </source>
</evidence>
<dbReference type="NCBIfam" id="TIGR02050">
    <property type="entry name" value="gshA_cyan_rel"/>
    <property type="match status" value="1"/>
</dbReference>
<accession>D6YAC9</accession>
<dbReference type="HOGENOM" id="CLU_044848_0_0_11"/>
<keyword evidence="2 5" id="KW-0547">Nucleotide-binding</keyword>
<evidence type="ECO:0000313" key="6">
    <source>
        <dbReference type="EMBL" id="ADG90182.1"/>
    </source>
</evidence>
<organism evidence="6 7">
    <name type="scientific">Thermobispora bispora (strain ATCC 19993 / DSM 43833 / CBS 139.67 / JCM 10125 / KCTC 9307 / NBRC 14880 / R51)</name>
    <dbReference type="NCBI Taxonomy" id="469371"/>
    <lineage>
        <taxon>Bacteria</taxon>
        <taxon>Bacillati</taxon>
        <taxon>Actinomycetota</taxon>
        <taxon>Actinomycetes</taxon>
        <taxon>Streptosporangiales</taxon>
        <taxon>Streptosporangiaceae</taxon>
        <taxon>Thermobispora</taxon>
    </lineage>
</organism>
<gene>
    <name evidence="6" type="ordered locus">Tbis_3494</name>
</gene>
<dbReference type="EC" id="6.3.2.2" evidence="5"/>
<comment type="similarity">
    <text evidence="5">Belongs to the glutamate--cysteine ligase type 2 family. YbdK subfamily.</text>
</comment>
<dbReference type="AlphaFoldDB" id="D6YAC9"/>
<keyword evidence="3 5" id="KW-0067">ATP-binding</keyword>
<dbReference type="Pfam" id="PF04107">
    <property type="entry name" value="GCS2"/>
    <property type="match status" value="1"/>
</dbReference>
<evidence type="ECO:0000313" key="7">
    <source>
        <dbReference type="Proteomes" id="UP000006640"/>
    </source>
</evidence>
<dbReference type="NCBIfam" id="NF010041">
    <property type="entry name" value="PRK13517.1-1"/>
    <property type="match status" value="1"/>
</dbReference>
<dbReference type="PANTHER" id="PTHR36510">
    <property type="entry name" value="GLUTAMATE--CYSTEINE LIGASE 2-RELATED"/>
    <property type="match status" value="1"/>
</dbReference>
<protein>
    <recommendedName>
        <fullName evidence="5">Putative glutamate--cysteine ligase 2</fullName>
        <ecNumber evidence="5">6.3.2.2</ecNumber>
    </recommendedName>
    <alternativeName>
        <fullName evidence="5">Gamma-glutamylcysteine synthetase 2</fullName>
        <shortName evidence="5">GCS 2</shortName>
        <shortName evidence="5">Gamma-GCS 2</shortName>
    </alternativeName>
</protein>
<dbReference type="InterPro" id="IPR050141">
    <property type="entry name" value="GCL_type2/YbdK_subfam"/>
</dbReference>
<sequence>MKELTSEAFTRDLYLTGTTETALSQPLTIGVEEEFLLLDPASGSVVPAAEAVRDQLEGPAASRVVFEMARFQLEANSAVHTDLTRLQRDLLEIRTTAAAAAGRAGVRLAACGTALCGNADIPPLVNGRRYRAMYDEFRAVMRGQGVCGCHVHIGIPDREEAIQVSNHVRPWLPVLQAITANSPISDGGDTGYASWRAILMSRWPTAEPPPYFDSAEHYDRLVAGLLTSGAAMDHGMIYWLVRLSHHLPTLEFRTADVCATVEETAMFAGLVRALAATALRDVRAGVPAPQIDHTLLRAACWLSARDGLEGEAMDLFTNRRVPAWHLVRRLVDHVRPSLEESGDWAIVAPALRRLRRRGSGTARQRAAYWQRLHVPDVAAMLVEQTVAVPGVLGTGEVA</sequence>
<keyword evidence="7" id="KW-1185">Reference proteome</keyword>
<dbReference type="SUPFAM" id="SSF55931">
    <property type="entry name" value="Glutamine synthetase/guanido kinase"/>
    <property type="match status" value="1"/>
</dbReference>
<dbReference type="Proteomes" id="UP000006640">
    <property type="component" value="Chromosome"/>
</dbReference>
<proteinExistence type="inferred from homology"/>
<name>D6YAC9_THEBD</name>
<dbReference type="STRING" id="469371.Tbis_3494"/>
<dbReference type="PANTHER" id="PTHR36510:SF1">
    <property type="entry name" value="GLUTAMATE--CYSTEINE LIGASE 2-RELATED"/>
    <property type="match status" value="1"/>
</dbReference>
<dbReference type="eggNOG" id="COG2170">
    <property type="taxonomic scope" value="Bacteria"/>
</dbReference>
<keyword evidence="1 5" id="KW-0436">Ligase</keyword>
<dbReference type="GO" id="GO:0042398">
    <property type="term" value="P:modified amino acid biosynthetic process"/>
    <property type="evidence" value="ECO:0007669"/>
    <property type="project" value="InterPro"/>
</dbReference>
<evidence type="ECO:0000256" key="2">
    <source>
        <dbReference type="ARBA" id="ARBA00022741"/>
    </source>
</evidence>
<dbReference type="GO" id="GO:0004357">
    <property type="term" value="F:glutamate-cysteine ligase activity"/>
    <property type="evidence" value="ECO:0007669"/>
    <property type="project" value="UniProtKB-EC"/>
</dbReference>